<dbReference type="Pfam" id="PF03781">
    <property type="entry name" value="FGE-sulfatase"/>
    <property type="match status" value="1"/>
</dbReference>
<dbReference type="Proteomes" id="UP000323917">
    <property type="component" value="Chromosome"/>
</dbReference>
<keyword evidence="4" id="KW-1185">Reference proteome</keyword>
<dbReference type="AlphaFoldDB" id="A0A5B9QI39"/>
<feature type="signal peptide" evidence="1">
    <location>
        <begin position="1"/>
        <end position="24"/>
    </location>
</feature>
<sequence precursor="true">MSITGPVHWLATYCLLVMTASSQAATIDTALVGNVNNPPDANGRGSVAKYFRIATKEVTNTQYVEFLNAVAASDPYGLYRTEMSTELKGGILRSGSSGSYSYSVKSPGQSGAYDYAKKPVMYVSWYDSIRFTNWLHNGQGSGNTETGAYTLLGGTPIPSNGASITRNAGARWFLPSEDEWYKSAYHKNDGVTGNYWDYPTQSDTPPNNLLPTSDIGNSANHVNNSGGYTRGPTYPMTDVGEYPITVGPYGTKDQAGNVFEWTEMLFNVSDRVARGGSWNHFNSDMRFSSFRVFAASLESSTVGFRVATIPEPGTLLLGMLGGLVYLSRLGHNGNASY</sequence>
<dbReference type="KEGG" id="bgok:Pr1d_46830"/>
<dbReference type="SUPFAM" id="SSF56436">
    <property type="entry name" value="C-type lectin-like"/>
    <property type="match status" value="1"/>
</dbReference>
<dbReference type="RefSeq" id="WP_148075591.1">
    <property type="nucleotide sequence ID" value="NZ_CP042913.1"/>
</dbReference>
<dbReference type="InterPro" id="IPR042095">
    <property type="entry name" value="SUMF_sf"/>
</dbReference>
<dbReference type="EMBL" id="CP042913">
    <property type="protein sequence ID" value="QEG37342.1"/>
    <property type="molecule type" value="Genomic_DNA"/>
</dbReference>
<gene>
    <name evidence="3" type="ORF">Pr1d_46830</name>
</gene>
<evidence type="ECO:0000313" key="4">
    <source>
        <dbReference type="Proteomes" id="UP000323917"/>
    </source>
</evidence>
<dbReference type="InterPro" id="IPR051043">
    <property type="entry name" value="Sulfatase_Mod_Factor_Kinase"/>
</dbReference>
<keyword evidence="1" id="KW-0732">Signal</keyword>
<dbReference type="Gene3D" id="3.90.1580.10">
    <property type="entry name" value="paralog of FGE (formylglycine-generating enzyme)"/>
    <property type="match status" value="1"/>
</dbReference>
<dbReference type="PANTHER" id="PTHR23150">
    <property type="entry name" value="SULFATASE MODIFYING FACTOR 1, 2"/>
    <property type="match status" value="1"/>
</dbReference>
<dbReference type="InterPro" id="IPR016187">
    <property type="entry name" value="CTDL_fold"/>
</dbReference>
<dbReference type="OrthoDB" id="581243at2"/>
<evidence type="ECO:0000313" key="3">
    <source>
        <dbReference type="EMBL" id="QEG37342.1"/>
    </source>
</evidence>
<accession>A0A5B9QI39</accession>
<protein>
    <submittedName>
        <fullName evidence="3">Formylglycine-generating sulfatase enzyme</fullName>
    </submittedName>
</protein>
<proteinExistence type="predicted"/>
<name>A0A5B9QI39_9BACT</name>
<dbReference type="InterPro" id="IPR005532">
    <property type="entry name" value="SUMF_dom"/>
</dbReference>
<organism evidence="3 4">
    <name type="scientific">Bythopirellula goksoeyrii</name>
    <dbReference type="NCBI Taxonomy" id="1400387"/>
    <lineage>
        <taxon>Bacteria</taxon>
        <taxon>Pseudomonadati</taxon>
        <taxon>Planctomycetota</taxon>
        <taxon>Planctomycetia</taxon>
        <taxon>Pirellulales</taxon>
        <taxon>Lacipirellulaceae</taxon>
        <taxon>Bythopirellula</taxon>
    </lineage>
</organism>
<reference evidence="3 4" key="1">
    <citation type="submission" date="2019-08" db="EMBL/GenBank/DDBJ databases">
        <title>Deep-cultivation of Planctomycetes and their phenomic and genomic characterization uncovers novel biology.</title>
        <authorList>
            <person name="Wiegand S."/>
            <person name="Jogler M."/>
            <person name="Boedeker C."/>
            <person name="Pinto D."/>
            <person name="Vollmers J."/>
            <person name="Rivas-Marin E."/>
            <person name="Kohn T."/>
            <person name="Peeters S.H."/>
            <person name="Heuer A."/>
            <person name="Rast P."/>
            <person name="Oberbeckmann S."/>
            <person name="Bunk B."/>
            <person name="Jeske O."/>
            <person name="Meyerdierks A."/>
            <person name="Storesund J.E."/>
            <person name="Kallscheuer N."/>
            <person name="Luecker S."/>
            <person name="Lage O.M."/>
            <person name="Pohl T."/>
            <person name="Merkel B.J."/>
            <person name="Hornburger P."/>
            <person name="Mueller R.-W."/>
            <person name="Bruemmer F."/>
            <person name="Labrenz M."/>
            <person name="Spormann A.M."/>
            <person name="Op den Camp H."/>
            <person name="Overmann J."/>
            <person name="Amann R."/>
            <person name="Jetten M.S.M."/>
            <person name="Mascher T."/>
            <person name="Medema M.H."/>
            <person name="Devos D.P."/>
            <person name="Kaster A.-K."/>
            <person name="Ovreas L."/>
            <person name="Rohde M."/>
            <person name="Galperin M.Y."/>
            <person name="Jogler C."/>
        </authorList>
    </citation>
    <scope>NUCLEOTIDE SEQUENCE [LARGE SCALE GENOMIC DNA]</scope>
    <source>
        <strain evidence="3 4">Pr1d</strain>
    </source>
</reference>
<dbReference type="GO" id="GO:0120147">
    <property type="term" value="F:formylglycine-generating oxidase activity"/>
    <property type="evidence" value="ECO:0007669"/>
    <property type="project" value="TreeGrafter"/>
</dbReference>
<evidence type="ECO:0000259" key="2">
    <source>
        <dbReference type="Pfam" id="PF03781"/>
    </source>
</evidence>
<dbReference type="PANTHER" id="PTHR23150:SF19">
    <property type="entry name" value="FORMYLGLYCINE-GENERATING ENZYME"/>
    <property type="match status" value="1"/>
</dbReference>
<feature type="domain" description="Sulfatase-modifying factor enzyme-like" evidence="2">
    <location>
        <begin position="47"/>
        <end position="307"/>
    </location>
</feature>
<feature type="chain" id="PRO_5022904247" evidence="1">
    <location>
        <begin position="25"/>
        <end position="337"/>
    </location>
</feature>
<evidence type="ECO:0000256" key="1">
    <source>
        <dbReference type="SAM" id="SignalP"/>
    </source>
</evidence>